<proteinExistence type="predicted"/>
<accession>A0A7S0SFF7</accession>
<feature type="region of interest" description="Disordered" evidence="1">
    <location>
        <begin position="274"/>
        <end position="357"/>
    </location>
</feature>
<evidence type="ECO:0000313" key="2">
    <source>
        <dbReference type="EMBL" id="CAD8705609.1"/>
    </source>
</evidence>
<feature type="compositionally biased region" description="Basic and acidic residues" evidence="1">
    <location>
        <begin position="155"/>
        <end position="169"/>
    </location>
</feature>
<evidence type="ECO:0000256" key="1">
    <source>
        <dbReference type="SAM" id="MobiDB-lite"/>
    </source>
</evidence>
<feature type="region of interest" description="Disordered" evidence="1">
    <location>
        <begin position="95"/>
        <end position="143"/>
    </location>
</feature>
<gene>
    <name evidence="2" type="ORF">MANT1106_LOCUS8292</name>
</gene>
<feature type="compositionally biased region" description="Low complexity" evidence="1">
    <location>
        <begin position="313"/>
        <end position="345"/>
    </location>
</feature>
<dbReference type="EMBL" id="HBFC01014119">
    <property type="protein sequence ID" value="CAD8705609.1"/>
    <property type="molecule type" value="Transcribed_RNA"/>
</dbReference>
<feature type="region of interest" description="Disordered" evidence="1">
    <location>
        <begin position="155"/>
        <end position="204"/>
    </location>
</feature>
<feature type="compositionally biased region" description="Low complexity" evidence="1">
    <location>
        <begin position="193"/>
        <end position="202"/>
    </location>
</feature>
<feature type="region of interest" description="Disordered" evidence="1">
    <location>
        <begin position="32"/>
        <end position="64"/>
    </location>
</feature>
<feature type="compositionally biased region" description="Gly residues" evidence="1">
    <location>
        <begin position="44"/>
        <end position="58"/>
    </location>
</feature>
<name>A0A7S0SFF7_9CHLO</name>
<feature type="compositionally biased region" description="Basic and acidic residues" evidence="1">
    <location>
        <begin position="346"/>
        <end position="357"/>
    </location>
</feature>
<dbReference type="AlphaFoldDB" id="A0A7S0SFF7"/>
<feature type="compositionally biased region" description="Basic and acidic residues" evidence="1">
    <location>
        <begin position="179"/>
        <end position="190"/>
    </location>
</feature>
<feature type="compositionally biased region" description="Gly residues" evidence="1">
    <location>
        <begin position="131"/>
        <end position="142"/>
    </location>
</feature>
<protein>
    <submittedName>
        <fullName evidence="2">Uncharacterized protein</fullName>
    </submittedName>
</protein>
<sequence>MARLITLADLHSRHHRVYEAVVVAGSSERTALLTPKESARKRGSGGGGGGDSGGGGPGRGDERLNRGASVHKAMLMAMLTRAGGNVLTMGGMLSEGSASASRSRTSRADGGGDASHATQSGPPTSDRVESGGAGARSAGGNGSWFVRNFSSRAHLDKKGDRGSFDDERGGPSPGQSVHRGVDWKSHDERGLVSQGTGSTQTGKTNASHIGAWTLGSVAPATAEAGSFATLSFLDGVHPEHTTRINSHSVHEEDGPLIPLDSLDRVHMATTRNTRAPAEPCRGGGVLATPPPPSWWTEQMEGSVRGSVRNEHSALQALAGGQTAGDRIRDSQLAQDDASASASTRGRSTERRGSAGGE</sequence>
<reference evidence="2" key="1">
    <citation type="submission" date="2021-01" db="EMBL/GenBank/DDBJ databases">
        <authorList>
            <person name="Corre E."/>
            <person name="Pelletier E."/>
            <person name="Niang G."/>
            <person name="Scheremetjew M."/>
            <person name="Finn R."/>
            <person name="Kale V."/>
            <person name="Holt S."/>
            <person name="Cochrane G."/>
            <person name="Meng A."/>
            <person name="Brown T."/>
            <person name="Cohen L."/>
        </authorList>
    </citation>
    <scope>NUCLEOTIDE SEQUENCE</scope>
    <source>
        <strain evidence="2">SL-175</strain>
    </source>
</reference>
<organism evidence="2">
    <name type="scientific">Mantoniella antarctica</name>
    <dbReference type="NCBI Taxonomy" id="81844"/>
    <lineage>
        <taxon>Eukaryota</taxon>
        <taxon>Viridiplantae</taxon>
        <taxon>Chlorophyta</taxon>
        <taxon>Mamiellophyceae</taxon>
        <taxon>Mamiellales</taxon>
        <taxon>Mamiellaceae</taxon>
        <taxon>Mantoniella</taxon>
    </lineage>
</organism>